<dbReference type="InParanoid" id="A0A1Y2DI29"/>
<reference evidence="1 2" key="1">
    <citation type="submission" date="2016-07" db="EMBL/GenBank/DDBJ databases">
        <title>Pervasive Adenine N6-methylation of Active Genes in Fungi.</title>
        <authorList>
            <consortium name="DOE Joint Genome Institute"/>
            <person name="Mondo S.J."/>
            <person name="Dannebaum R.O."/>
            <person name="Kuo R.C."/>
            <person name="Labutti K."/>
            <person name="Haridas S."/>
            <person name="Kuo A."/>
            <person name="Salamov A."/>
            <person name="Ahrendt S.R."/>
            <person name="Lipzen A."/>
            <person name="Sullivan W."/>
            <person name="Andreopoulos W.B."/>
            <person name="Clum A."/>
            <person name="Lindquist E."/>
            <person name="Daum C."/>
            <person name="Ramamoorthy G.K."/>
            <person name="Gryganskyi A."/>
            <person name="Culley D."/>
            <person name="Magnuson J.K."/>
            <person name="James T.Y."/>
            <person name="O'Malley M.A."/>
            <person name="Stajich J.E."/>
            <person name="Spatafora J.W."/>
            <person name="Visel A."/>
            <person name="Grigoriev I.V."/>
        </authorList>
    </citation>
    <scope>NUCLEOTIDE SEQUENCE [LARGE SCALE GENOMIC DNA]</scope>
    <source>
        <strain evidence="1 2">CBS 129021</strain>
    </source>
</reference>
<proteinExistence type="predicted"/>
<dbReference type="AlphaFoldDB" id="A0A1Y2DI29"/>
<sequence>MSENESMNVSKGTCYYAEHNVTKGDFIPCGNVELGHWPCCHTGDVCLGYLNGNACYDAETGSTYLAGCTDNDLTDRACPHKSL</sequence>
<dbReference type="OrthoDB" id="4148662at2759"/>
<dbReference type="RefSeq" id="XP_040711608.1">
    <property type="nucleotide sequence ID" value="XM_040856710.1"/>
</dbReference>
<dbReference type="EMBL" id="MCFJ01000015">
    <property type="protein sequence ID" value="ORY58796.1"/>
    <property type="molecule type" value="Genomic_DNA"/>
</dbReference>
<accession>A0A1Y2DI29</accession>
<dbReference type="STRING" id="1141098.A0A1Y2DI29"/>
<dbReference type="GeneID" id="63772922"/>
<evidence type="ECO:0000313" key="2">
    <source>
        <dbReference type="Proteomes" id="UP000193689"/>
    </source>
</evidence>
<feature type="non-terminal residue" evidence="1">
    <location>
        <position position="83"/>
    </location>
</feature>
<protein>
    <submittedName>
        <fullName evidence="1">Uncharacterized protein</fullName>
    </submittedName>
</protein>
<comment type="caution">
    <text evidence="1">The sequence shown here is derived from an EMBL/GenBank/DDBJ whole genome shotgun (WGS) entry which is preliminary data.</text>
</comment>
<gene>
    <name evidence="1" type="ORF">BCR38DRAFT_352477</name>
</gene>
<organism evidence="1 2">
    <name type="scientific">Pseudomassariella vexata</name>
    <dbReference type="NCBI Taxonomy" id="1141098"/>
    <lineage>
        <taxon>Eukaryota</taxon>
        <taxon>Fungi</taxon>
        <taxon>Dikarya</taxon>
        <taxon>Ascomycota</taxon>
        <taxon>Pezizomycotina</taxon>
        <taxon>Sordariomycetes</taxon>
        <taxon>Xylariomycetidae</taxon>
        <taxon>Amphisphaeriales</taxon>
        <taxon>Pseudomassariaceae</taxon>
        <taxon>Pseudomassariella</taxon>
    </lineage>
</organism>
<name>A0A1Y2DI29_9PEZI</name>
<evidence type="ECO:0000313" key="1">
    <source>
        <dbReference type="EMBL" id="ORY58796.1"/>
    </source>
</evidence>
<dbReference type="Proteomes" id="UP000193689">
    <property type="component" value="Unassembled WGS sequence"/>
</dbReference>
<keyword evidence="2" id="KW-1185">Reference proteome</keyword>